<dbReference type="EMBL" id="MU250523">
    <property type="protein sequence ID" value="KAG7452952.1"/>
    <property type="molecule type" value="Genomic_DNA"/>
</dbReference>
<keyword evidence="7" id="KW-0131">Cell cycle</keyword>
<evidence type="ECO:0000259" key="10">
    <source>
        <dbReference type="Pfam" id="PF03800"/>
    </source>
</evidence>
<dbReference type="InterPro" id="IPR038275">
    <property type="entry name" value="Nuf2_N_sf"/>
</dbReference>
<dbReference type="InterPro" id="IPR005549">
    <property type="entry name" value="Kinetochore_Nuf2_N"/>
</dbReference>
<comment type="subcellular location">
    <subcellularLocation>
        <location evidence="1">Chromosome</location>
        <location evidence="1">Centromere</location>
    </subcellularLocation>
</comment>
<feature type="coiled-coil region" evidence="9">
    <location>
        <begin position="135"/>
        <end position="162"/>
    </location>
</feature>
<protein>
    <recommendedName>
        <fullName evidence="10">Kinetochore protein Nuf2 N-terminal domain-containing protein</fullName>
    </recommendedName>
</protein>
<feature type="domain" description="Kinetochore protein Nuf2 N-terminal" evidence="10">
    <location>
        <begin position="1"/>
        <end position="53"/>
    </location>
</feature>
<keyword evidence="4" id="KW-0132">Cell division</keyword>
<sequence length="222" mass="25565">MARFAAAAKLDDFTSSDIYKPTRERTIRFLSAFINFVKFTEQDSNPFAKAIRERSDGILIERDQVAEQLSLVKRKTATIRWDFATILLFMPITIFGRAKMAEDEPRCEKLRTENFELKGRLRASKEIQTTGLQELEKLKSEKSALLKRREALNDELESVSESVGRTRSRVVQSPERIKRTISTMNTSANEDKKIVAMQENKAKELQAKFNALHNIERVSYCP</sequence>
<keyword evidence="8" id="KW-0137">Centromere</keyword>
<evidence type="ECO:0000256" key="9">
    <source>
        <dbReference type="SAM" id="Coils"/>
    </source>
</evidence>
<dbReference type="Proteomes" id="UP000812287">
    <property type="component" value="Unassembled WGS sequence"/>
</dbReference>
<comment type="caution">
    <text evidence="11">The sequence shown here is derived from an EMBL/GenBank/DDBJ whole genome shotgun (WGS) entry which is preliminary data.</text>
</comment>
<evidence type="ECO:0000256" key="7">
    <source>
        <dbReference type="ARBA" id="ARBA00023306"/>
    </source>
</evidence>
<evidence type="ECO:0000256" key="6">
    <source>
        <dbReference type="ARBA" id="ARBA00023054"/>
    </source>
</evidence>
<dbReference type="RefSeq" id="XP_043046452.1">
    <property type="nucleotide sequence ID" value="XM_043180700.1"/>
</dbReference>
<accession>A0A9P7W6A1</accession>
<name>A0A9P7W6A1_9AGAR</name>
<dbReference type="Gene3D" id="1.10.418.60">
    <property type="entry name" value="Ncd80 complex, Nuf2 subunit"/>
    <property type="match status" value="1"/>
</dbReference>
<keyword evidence="12" id="KW-1185">Reference proteome</keyword>
<keyword evidence="6 9" id="KW-0175">Coiled coil</keyword>
<dbReference type="GO" id="GO:0051301">
    <property type="term" value="P:cell division"/>
    <property type="evidence" value="ECO:0007669"/>
    <property type="project" value="UniProtKB-KW"/>
</dbReference>
<dbReference type="AlphaFoldDB" id="A0A9P7W6A1"/>
<evidence type="ECO:0000256" key="5">
    <source>
        <dbReference type="ARBA" id="ARBA00022776"/>
    </source>
</evidence>
<evidence type="ECO:0000256" key="3">
    <source>
        <dbReference type="ARBA" id="ARBA00022454"/>
    </source>
</evidence>
<dbReference type="Pfam" id="PF03800">
    <property type="entry name" value="Nuf2"/>
    <property type="match status" value="1"/>
</dbReference>
<gene>
    <name evidence="11" type="ORF">BT62DRAFT_37670</name>
</gene>
<keyword evidence="5" id="KW-0498">Mitosis</keyword>
<organism evidence="11 12">
    <name type="scientific">Guyanagaster necrorhizus</name>
    <dbReference type="NCBI Taxonomy" id="856835"/>
    <lineage>
        <taxon>Eukaryota</taxon>
        <taxon>Fungi</taxon>
        <taxon>Dikarya</taxon>
        <taxon>Basidiomycota</taxon>
        <taxon>Agaricomycotina</taxon>
        <taxon>Agaricomycetes</taxon>
        <taxon>Agaricomycetidae</taxon>
        <taxon>Agaricales</taxon>
        <taxon>Marasmiineae</taxon>
        <taxon>Physalacriaceae</taxon>
        <taxon>Guyanagaster</taxon>
    </lineage>
</organism>
<keyword evidence="3" id="KW-0158">Chromosome</keyword>
<evidence type="ECO:0000256" key="4">
    <source>
        <dbReference type="ARBA" id="ARBA00022618"/>
    </source>
</evidence>
<dbReference type="GeneID" id="66102996"/>
<evidence type="ECO:0000256" key="1">
    <source>
        <dbReference type="ARBA" id="ARBA00004584"/>
    </source>
</evidence>
<feature type="coiled-coil region" evidence="9">
    <location>
        <begin position="188"/>
        <end position="215"/>
    </location>
</feature>
<dbReference type="GO" id="GO:0031262">
    <property type="term" value="C:Ndc80 complex"/>
    <property type="evidence" value="ECO:0007669"/>
    <property type="project" value="InterPro"/>
</dbReference>
<comment type="similarity">
    <text evidence="2">Belongs to the NUF2 family.</text>
</comment>
<proteinExistence type="inferred from homology"/>
<reference evidence="11" key="1">
    <citation type="submission" date="2020-11" db="EMBL/GenBank/DDBJ databases">
        <title>Adaptations for nitrogen fixation in a non-lichenized fungal sporocarp promotes dispersal by wood-feeding termites.</title>
        <authorList>
            <consortium name="DOE Joint Genome Institute"/>
            <person name="Koch R.A."/>
            <person name="Yoon G."/>
            <person name="Arayal U."/>
            <person name="Lail K."/>
            <person name="Amirebrahimi M."/>
            <person name="Labutti K."/>
            <person name="Lipzen A."/>
            <person name="Riley R."/>
            <person name="Barry K."/>
            <person name="Henrissat B."/>
            <person name="Grigoriev I.V."/>
            <person name="Herr J.R."/>
            <person name="Aime M.C."/>
        </authorList>
    </citation>
    <scope>NUCLEOTIDE SEQUENCE</scope>
    <source>
        <strain evidence="11">MCA 3950</strain>
    </source>
</reference>
<evidence type="ECO:0000256" key="2">
    <source>
        <dbReference type="ARBA" id="ARBA00005498"/>
    </source>
</evidence>
<evidence type="ECO:0000256" key="8">
    <source>
        <dbReference type="ARBA" id="ARBA00023328"/>
    </source>
</evidence>
<evidence type="ECO:0000313" key="12">
    <source>
        <dbReference type="Proteomes" id="UP000812287"/>
    </source>
</evidence>
<dbReference type="OrthoDB" id="8194677at2759"/>
<evidence type="ECO:0000313" key="11">
    <source>
        <dbReference type="EMBL" id="KAG7452952.1"/>
    </source>
</evidence>